<feature type="region of interest" description="Disordered" evidence="1">
    <location>
        <begin position="1"/>
        <end position="109"/>
    </location>
</feature>
<sequence length="696" mass="79457">MSDSDSDDSLLGGSVFSVKRKSRTETAKEKKRNNLLDGMLTQQEERINQRKRIDETIKKEQEEYRKQSEKEKKDNAANIDASGHSIGIKQEPDANDTSTKFIYNPDDPNIQKRLEEIKAKTRENDLNPHDKRKRLKMELDGIDDVQFDSDGERFNCSEEEGERRLAQIAGRHCTLGMRHILGCKNDEAKSEGSASIFKTYECLEDAMKDLNAILKIYSLPPQAIWPSEQKEEWKKTQHEIAIPLKRASDKNILSHMLSKKSWKEHLAVPEELITWLLRVSITGSSLLGSDICTAASSMLSTLIHSDMKIISKDGSNVVPSKLCCINEFTVMLEETFGMRTEKYVSNLPQDHVQSAKFDETLGLKHALSFWVEALTKNRVSFSNLDETKNMIKDAMVASMIIGADPIFHDGNELLKLHGKLISVLLRTMHHIFQKTTSSESINCSFSEWSQLCAKKILSHCRLYCKLPNVSQDDERDADEWMILEVVMRSWSHVKDKHESVLIFYSSFCEIALGSAFAESIDLSQKVTSMLKSHWKVDLEHVPIRYKTIGIANTVLKLLSEPSSEYLVENSRLLALVRMAVICDQVGIELFSHNIQKSGISSSTRGFCESDKEAGLLFDHYDSMSQGMKFLKTRIRVVIGKQYFMKTKELALVMASFYESRRDTVKYWNNSRKSLVSERRQSDMSVFLKPVKEEDVD</sequence>
<feature type="compositionally biased region" description="Basic and acidic residues" evidence="1">
    <location>
        <begin position="23"/>
        <end position="34"/>
    </location>
</feature>
<keyword evidence="3" id="KW-1185">Reference proteome</keyword>
<organism evidence="2 3">
    <name type="scientific">Chaetoceros tenuissimus</name>
    <dbReference type="NCBI Taxonomy" id="426638"/>
    <lineage>
        <taxon>Eukaryota</taxon>
        <taxon>Sar</taxon>
        <taxon>Stramenopiles</taxon>
        <taxon>Ochrophyta</taxon>
        <taxon>Bacillariophyta</taxon>
        <taxon>Coscinodiscophyceae</taxon>
        <taxon>Chaetocerotophycidae</taxon>
        <taxon>Chaetocerotales</taxon>
        <taxon>Chaetocerotaceae</taxon>
        <taxon>Chaetoceros</taxon>
    </lineage>
</organism>
<comment type="caution">
    <text evidence="2">The sequence shown here is derived from an EMBL/GenBank/DDBJ whole genome shotgun (WGS) entry which is preliminary data.</text>
</comment>
<gene>
    <name evidence="2" type="ORF">CTEN210_08046</name>
</gene>
<evidence type="ECO:0000313" key="2">
    <source>
        <dbReference type="EMBL" id="GFH51570.1"/>
    </source>
</evidence>
<proteinExistence type="predicted"/>
<dbReference type="Proteomes" id="UP001054902">
    <property type="component" value="Unassembled WGS sequence"/>
</dbReference>
<name>A0AAD3CV87_9STRA</name>
<accession>A0AAD3CV87</accession>
<evidence type="ECO:0000313" key="3">
    <source>
        <dbReference type="Proteomes" id="UP001054902"/>
    </source>
</evidence>
<reference evidence="2 3" key="1">
    <citation type="journal article" date="2021" name="Sci. Rep.">
        <title>The genome of the diatom Chaetoceros tenuissimus carries an ancient integrated fragment of an extant virus.</title>
        <authorList>
            <person name="Hongo Y."/>
            <person name="Kimura K."/>
            <person name="Takaki Y."/>
            <person name="Yoshida Y."/>
            <person name="Baba S."/>
            <person name="Kobayashi G."/>
            <person name="Nagasaki K."/>
            <person name="Hano T."/>
            <person name="Tomaru Y."/>
        </authorList>
    </citation>
    <scope>NUCLEOTIDE SEQUENCE [LARGE SCALE GENOMIC DNA]</scope>
    <source>
        <strain evidence="2 3">NIES-3715</strain>
    </source>
</reference>
<dbReference type="EMBL" id="BLLK01000045">
    <property type="protein sequence ID" value="GFH51570.1"/>
    <property type="molecule type" value="Genomic_DNA"/>
</dbReference>
<protein>
    <submittedName>
        <fullName evidence="2">Uncharacterized protein</fullName>
    </submittedName>
</protein>
<dbReference type="AlphaFoldDB" id="A0AAD3CV87"/>
<feature type="compositionally biased region" description="Basic and acidic residues" evidence="1">
    <location>
        <begin position="43"/>
        <end position="75"/>
    </location>
</feature>
<evidence type="ECO:0000256" key="1">
    <source>
        <dbReference type="SAM" id="MobiDB-lite"/>
    </source>
</evidence>